<evidence type="ECO:0000313" key="3">
    <source>
        <dbReference type="Proteomes" id="UP000324222"/>
    </source>
</evidence>
<organism evidence="2 3">
    <name type="scientific">Portunus trituberculatus</name>
    <name type="common">Swimming crab</name>
    <name type="synonym">Neptunus trituberculatus</name>
    <dbReference type="NCBI Taxonomy" id="210409"/>
    <lineage>
        <taxon>Eukaryota</taxon>
        <taxon>Metazoa</taxon>
        <taxon>Ecdysozoa</taxon>
        <taxon>Arthropoda</taxon>
        <taxon>Crustacea</taxon>
        <taxon>Multicrustacea</taxon>
        <taxon>Malacostraca</taxon>
        <taxon>Eumalacostraca</taxon>
        <taxon>Eucarida</taxon>
        <taxon>Decapoda</taxon>
        <taxon>Pleocyemata</taxon>
        <taxon>Brachyura</taxon>
        <taxon>Eubrachyura</taxon>
        <taxon>Portunoidea</taxon>
        <taxon>Portunidae</taxon>
        <taxon>Portuninae</taxon>
        <taxon>Portunus</taxon>
    </lineage>
</organism>
<name>A0A5B7DWJ4_PORTR</name>
<reference evidence="2 3" key="1">
    <citation type="submission" date="2019-05" db="EMBL/GenBank/DDBJ databases">
        <title>Another draft genome of Portunus trituberculatus and its Hox gene families provides insights of decapod evolution.</title>
        <authorList>
            <person name="Jeong J.-H."/>
            <person name="Song I."/>
            <person name="Kim S."/>
            <person name="Choi T."/>
            <person name="Kim D."/>
            <person name="Ryu S."/>
            <person name="Kim W."/>
        </authorList>
    </citation>
    <scope>NUCLEOTIDE SEQUENCE [LARGE SCALE GENOMIC DNA]</scope>
    <source>
        <tissue evidence="2">Muscle</tissue>
    </source>
</reference>
<keyword evidence="3" id="KW-1185">Reference proteome</keyword>
<feature type="region of interest" description="Disordered" evidence="1">
    <location>
        <begin position="84"/>
        <end position="116"/>
    </location>
</feature>
<dbReference type="AlphaFoldDB" id="A0A5B7DWJ4"/>
<comment type="caution">
    <text evidence="2">The sequence shown here is derived from an EMBL/GenBank/DDBJ whole genome shotgun (WGS) entry which is preliminary data.</text>
</comment>
<feature type="region of interest" description="Disordered" evidence="1">
    <location>
        <begin position="1"/>
        <end position="40"/>
    </location>
</feature>
<evidence type="ECO:0000313" key="2">
    <source>
        <dbReference type="EMBL" id="MPC25467.1"/>
    </source>
</evidence>
<protein>
    <submittedName>
        <fullName evidence="2">Uncharacterized protein</fullName>
    </submittedName>
</protein>
<dbReference type="EMBL" id="VSRR010001467">
    <property type="protein sequence ID" value="MPC25467.1"/>
    <property type="molecule type" value="Genomic_DNA"/>
</dbReference>
<accession>A0A5B7DWJ4</accession>
<feature type="compositionally biased region" description="Basic and acidic residues" evidence="1">
    <location>
        <begin position="107"/>
        <end position="116"/>
    </location>
</feature>
<dbReference type="Proteomes" id="UP000324222">
    <property type="component" value="Unassembled WGS sequence"/>
</dbReference>
<sequence>MSKNCETGDGELHGKIHPDSTGTLTRLPPGVRTGPGPDTGLEVFLWHSKETAVATETPWMTKRDSIGTAEKELSCPKSWSIIKGAQALQKQHPSPGEDMADNTGDTTLRDPQKPLG</sequence>
<proteinExistence type="predicted"/>
<evidence type="ECO:0000256" key="1">
    <source>
        <dbReference type="SAM" id="MobiDB-lite"/>
    </source>
</evidence>
<gene>
    <name evidence="2" type="ORF">E2C01_018583</name>
</gene>